<dbReference type="GO" id="GO:0051607">
    <property type="term" value="P:defense response to virus"/>
    <property type="evidence" value="ECO:0007669"/>
    <property type="project" value="UniProtKB-UniRule"/>
</dbReference>
<proteinExistence type="inferred from homology"/>
<dbReference type="InterPro" id="IPR021124">
    <property type="entry name" value="CRISPR-assoc_prot_Cas5"/>
</dbReference>
<evidence type="ECO:0000256" key="2">
    <source>
        <dbReference type="PIRNR" id="PIRNR029950"/>
    </source>
</evidence>
<sequence>MTTQDMPSFTIHVRGDFACFSTPEASVERLSYPWITPSAARALFEAVFWKPRICYQVRRIEVLEPIRYLSVRRNEIGGVIAPTSAGPFDQILCDQDRQQRNATILRNVAYRITAEMALNESVPANGPDDNHGKYREVLLRRLQRGQQFHQPYLGMREFAADVRLADPAEPTAPISMDYDQGLMLYDFLFPAKQKGRAKKGASNKAQPLYFKAEMRKGVVEVPSRETVLRQNEGRYL</sequence>
<keyword evidence="2" id="KW-0378">Hydrolase</keyword>
<gene>
    <name evidence="3" type="primary">cas5c</name>
    <name evidence="3" type="ORF">J3U88_13295</name>
</gene>
<keyword evidence="1 2" id="KW-0051">Antiviral defense</keyword>
<keyword evidence="2" id="KW-0540">Nuclease</keyword>
<keyword evidence="2" id="KW-0694">RNA-binding</keyword>
<reference evidence="3" key="1">
    <citation type="submission" date="2021-03" db="EMBL/GenBank/DDBJ databases">
        <authorList>
            <person name="Wang G."/>
        </authorList>
    </citation>
    <scope>NUCLEOTIDE SEQUENCE</scope>
    <source>
        <strain evidence="3">KCTC 12899</strain>
    </source>
</reference>
<dbReference type="RefSeq" id="WP_207859285.1">
    <property type="nucleotide sequence ID" value="NZ_JAFREP010000011.1"/>
</dbReference>
<comment type="similarity">
    <text evidence="2">Belongs to the CRISPR-associated protein Cas5 family. Subtype I-C/Dvulg subfamily.</text>
</comment>
<dbReference type="NCBIfam" id="TIGR01876">
    <property type="entry name" value="cas_Cas5d"/>
    <property type="match status" value="1"/>
</dbReference>
<organism evidence="3 4">
    <name type="scientific">Acanthopleuribacter pedis</name>
    <dbReference type="NCBI Taxonomy" id="442870"/>
    <lineage>
        <taxon>Bacteria</taxon>
        <taxon>Pseudomonadati</taxon>
        <taxon>Acidobacteriota</taxon>
        <taxon>Holophagae</taxon>
        <taxon>Acanthopleuribacterales</taxon>
        <taxon>Acanthopleuribacteraceae</taxon>
        <taxon>Acanthopleuribacter</taxon>
    </lineage>
</organism>
<evidence type="ECO:0000313" key="4">
    <source>
        <dbReference type="Proteomes" id="UP000664417"/>
    </source>
</evidence>
<dbReference type="GO" id="GO:0004519">
    <property type="term" value="F:endonuclease activity"/>
    <property type="evidence" value="ECO:0007669"/>
    <property type="project" value="UniProtKB-UniRule"/>
</dbReference>
<dbReference type="EC" id="3.1.-.-" evidence="2"/>
<dbReference type="InterPro" id="IPR013422">
    <property type="entry name" value="CRISPR-assoc_prot_Cas5_N"/>
</dbReference>
<dbReference type="GO" id="GO:0016787">
    <property type="term" value="F:hydrolase activity"/>
    <property type="evidence" value="ECO:0007669"/>
    <property type="project" value="UniProtKB-KW"/>
</dbReference>
<keyword evidence="4" id="KW-1185">Reference proteome</keyword>
<dbReference type="NCBIfam" id="TIGR02593">
    <property type="entry name" value="CRISPR_cas5"/>
    <property type="match status" value="1"/>
</dbReference>
<comment type="caution">
    <text evidence="3">The sequence shown here is derived from an EMBL/GenBank/DDBJ whole genome shotgun (WGS) entry which is preliminary data.</text>
</comment>
<dbReference type="InterPro" id="IPR010155">
    <property type="entry name" value="CRISPR-assoc_prot_Cas5d"/>
</dbReference>
<dbReference type="AlphaFoldDB" id="A0A8J7U2L4"/>
<accession>A0A8J7U2L4</accession>
<dbReference type="Proteomes" id="UP000664417">
    <property type="component" value="Unassembled WGS sequence"/>
</dbReference>
<dbReference type="GO" id="GO:0003723">
    <property type="term" value="F:RNA binding"/>
    <property type="evidence" value="ECO:0007669"/>
    <property type="project" value="UniProtKB-UniRule"/>
</dbReference>
<comment type="function">
    <text evidence="2">CRISPR (clustered regularly interspaced short palindromic repeat) is an adaptive immune system that provides protection against mobile genetic elements (viruses, transposable elements and conjugative plasmids). CRISPR clusters contain spacers, sequences complementary to antecedent mobile elements, and target invading nucleic acids. CRISPR clusters are transcribed and processed into CRISPR RNA (crRNA).</text>
</comment>
<dbReference type="EMBL" id="JAFREP010000011">
    <property type="protein sequence ID" value="MBO1319443.1"/>
    <property type="molecule type" value="Genomic_DNA"/>
</dbReference>
<dbReference type="Pfam" id="PF09704">
    <property type="entry name" value="Cas_Cas5d"/>
    <property type="match status" value="1"/>
</dbReference>
<name>A0A8J7U2L4_9BACT</name>
<dbReference type="GO" id="GO:0043571">
    <property type="term" value="P:maintenance of CRISPR repeat elements"/>
    <property type="evidence" value="ECO:0007669"/>
    <property type="project" value="UniProtKB-UniRule"/>
</dbReference>
<evidence type="ECO:0000313" key="3">
    <source>
        <dbReference type="EMBL" id="MBO1319443.1"/>
    </source>
</evidence>
<dbReference type="PIRSF" id="PIRSF029950">
    <property type="entry name" value="Cas_CT1134"/>
    <property type="match status" value="1"/>
</dbReference>
<dbReference type="Gene3D" id="3.30.70.2660">
    <property type="match status" value="1"/>
</dbReference>
<evidence type="ECO:0000256" key="1">
    <source>
        <dbReference type="ARBA" id="ARBA00023118"/>
    </source>
</evidence>
<protein>
    <recommendedName>
        <fullName evidence="2">pre-crRNA processing endonuclease</fullName>
        <ecNumber evidence="2">3.1.-.-</ecNumber>
    </recommendedName>
</protein>
<keyword evidence="2" id="KW-0255">Endonuclease</keyword>